<keyword evidence="2" id="KW-0677">Repeat</keyword>
<dbReference type="PANTHER" id="PTHR10937">
    <property type="entry name" value="GLUCOSAMINE--FRUCTOSE-6-PHOSPHATE AMINOTRANSFERASE, ISOMERIZING"/>
    <property type="match status" value="1"/>
</dbReference>
<dbReference type="GO" id="GO:1901135">
    <property type="term" value="P:carbohydrate derivative metabolic process"/>
    <property type="evidence" value="ECO:0007669"/>
    <property type="project" value="InterPro"/>
</dbReference>
<dbReference type="EMBL" id="VUOA01000022">
    <property type="protein sequence ID" value="KAA2236866.1"/>
    <property type="molecule type" value="Genomic_DNA"/>
</dbReference>
<dbReference type="SUPFAM" id="SSF53697">
    <property type="entry name" value="SIS domain"/>
    <property type="match status" value="1"/>
</dbReference>
<proteinExistence type="predicted"/>
<accession>A0A5B2VE03</accession>
<dbReference type="CDD" id="cd05008">
    <property type="entry name" value="SIS_GlmS_GlmD_1"/>
    <property type="match status" value="1"/>
</dbReference>
<dbReference type="InterPro" id="IPR035466">
    <property type="entry name" value="GlmS/AgaS_SIS"/>
</dbReference>
<dbReference type="CDD" id="cd05009">
    <property type="entry name" value="SIS_GlmS_GlmD_2"/>
    <property type="match status" value="1"/>
</dbReference>
<protein>
    <submittedName>
        <fullName evidence="4">SIS domain-containing protein</fullName>
    </submittedName>
</protein>
<feature type="domain" description="SIS" evidence="3">
    <location>
        <begin position="196"/>
        <end position="329"/>
    </location>
</feature>
<sequence>MADESKMAAEIREAPAVVARQAEALRAPVADLAARLRARPPRVVVTCARGSSAHAATFGKHLIERTLGIPVAAASPVIATVYGRPLNLEGQLFLTVSQSGRSDDLIEQARSAKAGGALTVALVNAVDSPLAQACDVVLPMEAGPELSVAATKTFVASASALLTLAAAWSGERAMGEALGRLPERLERACGLDWSAALPALADAVNLVTIGRGPTLAIAREAALKLKETCNLHGEAFSGAEFMHGPVTLVGDDFPILMFVPNDAGAEGMGRLAASLRQKGADLFAAGLDDGGLPALPPDHADADAICLVQAFYGLAVRLAERRGIDVDQPRHLQKVTRTR</sequence>
<keyword evidence="1" id="KW-0032">Aminotransferase</keyword>
<dbReference type="Pfam" id="PF01380">
    <property type="entry name" value="SIS"/>
    <property type="match status" value="2"/>
</dbReference>
<evidence type="ECO:0000256" key="2">
    <source>
        <dbReference type="ARBA" id="ARBA00022737"/>
    </source>
</evidence>
<evidence type="ECO:0000313" key="4">
    <source>
        <dbReference type="EMBL" id="KAA2236866.1"/>
    </source>
</evidence>
<dbReference type="Gene3D" id="3.40.50.10490">
    <property type="entry name" value="Glucose-6-phosphate isomerase like protein, domain 1"/>
    <property type="match status" value="2"/>
</dbReference>
<dbReference type="GO" id="GO:0008483">
    <property type="term" value="F:transaminase activity"/>
    <property type="evidence" value="ECO:0007669"/>
    <property type="project" value="UniProtKB-KW"/>
</dbReference>
<evidence type="ECO:0000259" key="3">
    <source>
        <dbReference type="PROSITE" id="PS51464"/>
    </source>
</evidence>
<dbReference type="Proteomes" id="UP000323142">
    <property type="component" value="Unassembled WGS sequence"/>
</dbReference>
<organism evidence="4 5">
    <name type="scientific">Salinarimonas soli</name>
    <dbReference type="NCBI Taxonomy" id="1638099"/>
    <lineage>
        <taxon>Bacteria</taxon>
        <taxon>Pseudomonadati</taxon>
        <taxon>Pseudomonadota</taxon>
        <taxon>Alphaproteobacteria</taxon>
        <taxon>Hyphomicrobiales</taxon>
        <taxon>Salinarimonadaceae</taxon>
        <taxon>Salinarimonas</taxon>
    </lineage>
</organism>
<feature type="domain" description="SIS" evidence="3">
    <location>
        <begin position="32"/>
        <end position="180"/>
    </location>
</feature>
<reference evidence="4 5" key="1">
    <citation type="submission" date="2019-09" db="EMBL/GenBank/DDBJ databases">
        <title>Salinarimonas rosea gen. nov., sp. nov., a new member of the a-2 subgroup of the Proteobacteria.</title>
        <authorList>
            <person name="Liu J."/>
        </authorList>
    </citation>
    <scope>NUCLEOTIDE SEQUENCE [LARGE SCALE GENOMIC DNA]</scope>
    <source>
        <strain evidence="4 5">BN140002</strain>
    </source>
</reference>
<dbReference type="OrthoDB" id="9761808at2"/>
<comment type="caution">
    <text evidence="4">The sequence shown here is derived from an EMBL/GenBank/DDBJ whole genome shotgun (WGS) entry which is preliminary data.</text>
</comment>
<dbReference type="AlphaFoldDB" id="A0A5B2VE03"/>
<keyword evidence="1" id="KW-0808">Transferase</keyword>
<gene>
    <name evidence="4" type="ORF">F0L46_12810</name>
</gene>
<name>A0A5B2VE03_9HYPH</name>
<dbReference type="InterPro" id="IPR035490">
    <property type="entry name" value="GlmS/FrlB_SIS"/>
</dbReference>
<dbReference type="PANTHER" id="PTHR10937:SF8">
    <property type="entry name" value="AMINOTRANSFERASE-RELATED"/>
    <property type="match status" value="1"/>
</dbReference>
<dbReference type="InterPro" id="IPR046348">
    <property type="entry name" value="SIS_dom_sf"/>
</dbReference>
<reference evidence="4 5" key="2">
    <citation type="submission" date="2019-09" db="EMBL/GenBank/DDBJ databases">
        <authorList>
            <person name="Jin C."/>
        </authorList>
    </citation>
    <scope>NUCLEOTIDE SEQUENCE [LARGE SCALE GENOMIC DNA]</scope>
    <source>
        <strain evidence="4 5">BN140002</strain>
    </source>
</reference>
<dbReference type="RefSeq" id="WP_149818089.1">
    <property type="nucleotide sequence ID" value="NZ_VUOA01000022.1"/>
</dbReference>
<dbReference type="PROSITE" id="PS51464">
    <property type="entry name" value="SIS"/>
    <property type="match status" value="2"/>
</dbReference>
<dbReference type="GO" id="GO:0097367">
    <property type="term" value="F:carbohydrate derivative binding"/>
    <property type="evidence" value="ECO:0007669"/>
    <property type="project" value="InterPro"/>
</dbReference>
<keyword evidence="5" id="KW-1185">Reference proteome</keyword>
<dbReference type="InterPro" id="IPR001347">
    <property type="entry name" value="SIS_dom"/>
</dbReference>
<evidence type="ECO:0000256" key="1">
    <source>
        <dbReference type="ARBA" id="ARBA00022576"/>
    </source>
</evidence>
<evidence type="ECO:0000313" key="5">
    <source>
        <dbReference type="Proteomes" id="UP000323142"/>
    </source>
</evidence>